<evidence type="ECO:0000256" key="3">
    <source>
        <dbReference type="ARBA" id="ARBA00023315"/>
    </source>
</evidence>
<gene>
    <name evidence="4" type="ORF">MKW98_027908</name>
</gene>
<evidence type="ECO:0000256" key="2">
    <source>
        <dbReference type="ARBA" id="ARBA00022679"/>
    </source>
</evidence>
<dbReference type="GO" id="GO:0016746">
    <property type="term" value="F:acyltransferase activity"/>
    <property type="evidence" value="ECO:0007669"/>
    <property type="project" value="UniProtKB-KW"/>
</dbReference>
<dbReference type="InterPro" id="IPR023213">
    <property type="entry name" value="CAT-like_dom_sf"/>
</dbReference>
<accession>A0AAD4XAS4</accession>
<dbReference type="PANTHER" id="PTHR31623">
    <property type="entry name" value="F21J9.9"/>
    <property type="match status" value="1"/>
</dbReference>
<comment type="caution">
    <text evidence="4">The sequence shown here is derived from an EMBL/GenBank/DDBJ whole genome shotgun (WGS) entry which is preliminary data.</text>
</comment>
<keyword evidence="3" id="KW-0012">Acyltransferase</keyword>
<dbReference type="PANTHER" id="PTHR31623:SF110">
    <property type="entry name" value="VINORINE SYNTHASE-LIKE"/>
    <property type="match status" value="1"/>
</dbReference>
<dbReference type="EMBL" id="JAJJMB010012301">
    <property type="protein sequence ID" value="KAI3878603.1"/>
    <property type="molecule type" value="Genomic_DNA"/>
</dbReference>
<organism evidence="4 5">
    <name type="scientific">Papaver atlanticum</name>
    <dbReference type="NCBI Taxonomy" id="357466"/>
    <lineage>
        <taxon>Eukaryota</taxon>
        <taxon>Viridiplantae</taxon>
        <taxon>Streptophyta</taxon>
        <taxon>Embryophyta</taxon>
        <taxon>Tracheophyta</taxon>
        <taxon>Spermatophyta</taxon>
        <taxon>Magnoliopsida</taxon>
        <taxon>Ranunculales</taxon>
        <taxon>Papaveraceae</taxon>
        <taxon>Papaveroideae</taxon>
        <taxon>Papaver</taxon>
    </lineage>
</organism>
<reference evidence="4" key="1">
    <citation type="submission" date="2022-04" db="EMBL/GenBank/DDBJ databases">
        <title>A functionally conserved STORR gene fusion in Papaver species that diverged 16.8 million years ago.</title>
        <authorList>
            <person name="Catania T."/>
        </authorList>
    </citation>
    <scope>NUCLEOTIDE SEQUENCE</scope>
    <source>
        <strain evidence="4">S-188037</strain>
    </source>
</reference>
<sequence length="441" mass="49039">MRVEVVSRETLKPSSPTPHHLKSFNLSLLDQLSPPFHVPLIIYYPINDGDESSVRGRCDLLKRSLAETLTKFHPFAGRVKENMIVDCNDDGIDYSEAKVSHCRLQKFIQESNIVELEKPFLPFNPSDGNNSDSLLAVQVNVFEECGGIALGLCFSHKVADASSFTAFVTHWAAIARGTPEQVEVPVFKLSSLFPPKDVLKGFVIPAMLSKEEMVTKKFVFQPSNIEKLKKKAVIGSTNTNGESYKPITRVEAVSAFVWKCFIDMDLSKNEGVPFKVYAASYSVNMRSRIIPPLPSNTIGNMETITAAISMFNSETVKDQYPDLVGKVKDAMRKIDSEHVKELQTTDALLNNMKLMQEQISSGQTVNMHFSSWCRFSLYEADFGWGKPACLSICKLPIKNLVFLLDTSSGDGGIEAWVSLAKEDMTIFECNEELLAVVSLLG</sequence>
<name>A0AAD4XAS4_9MAGN</name>
<dbReference type="Proteomes" id="UP001202328">
    <property type="component" value="Unassembled WGS sequence"/>
</dbReference>
<dbReference type="AlphaFoldDB" id="A0AAD4XAS4"/>
<keyword evidence="2" id="KW-0808">Transferase</keyword>
<protein>
    <submittedName>
        <fullName evidence="4">Uncharacterized protein</fullName>
    </submittedName>
</protein>
<comment type="similarity">
    <text evidence="1">Belongs to the plant acyltransferase family.</text>
</comment>
<dbReference type="Pfam" id="PF02458">
    <property type="entry name" value="Transferase"/>
    <property type="match status" value="1"/>
</dbReference>
<dbReference type="Gene3D" id="3.30.559.10">
    <property type="entry name" value="Chloramphenicol acetyltransferase-like domain"/>
    <property type="match status" value="2"/>
</dbReference>
<evidence type="ECO:0000256" key="1">
    <source>
        <dbReference type="ARBA" id="ARBA00009861"/>
    </source>
</evidence>
<evidence type="ECO:0000313" key="5">
    <source>
        <dbReference type="Proteomes" id="UP001202328"/>
    </source>
</evidence>
<keyword evidence="5" id="KW-1185">Reference proteome</keyword>
<proteinExistence type="inferred from homology"/>
<evidence type="ECO:0000313" key="4">
    <source>
        <dbReference type="EMBL" id="KAI3878603.1"/>
    </source>
</evidence>